<proteinExistence type="predicted"/>
<evidence type="ECO:0000313" key="2">
    <source>
        <dbReference type="EMBL" id="GAA4348506.1"/>
    </source>
</evidence>
<dbReference type="EMBL" id="BAABGJ010000057">
    <property type="protein sequence ID" value="GAA4348506.1"/>
    <property type="molecule type" value="Genomic_DNA"/>
</dbReference>
<feature type="chain" id="PRO_5045077732" description="DUF3718 domain-containing protein" evidence="1">
    <location>
        <begin position="25"/>
        <end position="110"/>
    </location>
</feature>
<sequence length="110" mass="11890">MATKQLRGAAAAALVLIAASPTSAQTPRPHLASVGVEELKRIYLQCDRVASRTLLDMATAAHCSMVSEELQHRVFGGDFDGLVAWWRTQKAKPAEAPPEALMGDNEYQTP</sequence>
<dbReference type="Proteomes" id="UP001500975">
    <property type="component" value="Unassembled WGS sequence"/>
</dbReference>
<organism evidence="2 3">
    <name type="scientific">Variovorax defluvii</name>
    <dbReference type="NCBI Taxonomy" id="913761"/>
    <lineage>
        <taxon>Bacteria</taxon>
        <taxon>Pseudomonadati</taxon>
        <taxon>Pseudomonadota</taxon>
        <taxon>Betaproteobacteria</taxon>
        <taxon>Burkholderiales</taxon>
        <taxon>Comamonadaceae</taxon>
        <taxon>Variovorax</taxon>
    </lineage>
</organism>
<dbReference type="RefSeq" id="WP_345539426.1">
    <property type="nucleotide sequence ID" value="NZ_BAABGJ010000057.1"/>
</dbReference>
<keyword evidence="1" id="KW-0732">Signal</keyword>
<keyword evidence="3" id="KW-1185">Reference proteome</keyword>
<evidence type="ECO:0000256" key="1">
    <source>
        <dbReference type="SAM" id="SignalP"/>
    </source>
</evidence>
<accession>A0ABP8I095</accession>
<reference evidence="3" key="1">
    <citation type="journal article" date="2019" name="Int. J. Syst. Evol. Microbiol.">
        <title>The Global Catalogue of Microorganisms (GCM) 10K type strain sequencing project: providing services to taxonomists for standard genome sequencing and annotation.</title>
        <authorList>
            <consortium name="The Broad Institute Genomics Platform"/>
            <consortium name="The Broad Institute Genome Sequencing Center for Infectious Disease"/>
            <person name="Wu L."/>
            <person name="Ma J."/>
        </authorList>
    </citation>
    <scope>NUCLEOTIDE SEQUENCE [LARGE SCALE GENOMIC DNA]</scope>
    <source>
        <strain evidence="3">JCM 17804</strain>
    </source>
</reference>
<evidence type="ECO:0000313" key="3">
    <source>
        <dbReference type="Proteomes" id="UP001500975"/>
    </source>
</evidence>
<name>A0ABP8I095_9BURK</name>
<feature type="signal peptide" evidence="1">
    <location>
        <begin position="1"/>
        <end position="24"/>
    </location>
</feature>
<comment type="caution">
    <text evidence="2">The sequence shown here is derived from an EMBL/GenBank/DDBJ whole genome shotgun (WGS) entry which is preliminary data.</text>
</comment>
<evidence type="ECO:0008006" key="4">
    <source>
        <dbReference type="Google" id="ProtNLM"/>
    </source>
</evidence>
<gene>
    <name evidence="2" type="ORF">GCM10023165_34390</name>
</gene>
<protein>
    <recommendedName>
        <fullName evidence="4">DUF3718 domain-containing protein</fullName>
    </recommendedName>
</protein>